<dbReference type="RefSeq" id="WP_078927910.1">
    <property type="nucleotide sequence ID" value="NZ_FUXX01000003.1"/>
</dbReference>
<dbReference type="Gene3D" id="1.20.1250.20">
    <property type="entry name" value="MFS general substrate transporter like domains"/>
    <property type="match status" value="2"/>
</dbReference>
<name>A0A1T4UZ39_9GAMM</name>
<keyword evidence="6 7" id="KW-0472">Membrane</keyword>
<keyword evidence="2" id="KW-0813">Transport</keyword>
<evidence type="ECO:0000256" key="1">
    <source>
        <dbReference type="ARBA" id="ARBA00004651"/>
    </source>
</evidence>
<dbReference type="EMBL" id="FUXX01000003">
    <property type="protein sequence ID" value="SKA57888.1"/>
    <property type="molecule type" value="Genomic_DNA"/>
</dbReference>
<protein>
    <submittedName>
        <fullName evidence="9">MFS transporter, DHA1 family, multidrug resistance protein</fullName>
    </submittedName>
</protein>
<feature type="transmembrane region" description="Helical" evidence="7">
    <location>
        <begin position="78"/>
        <end position="96"/>
    </location>
</feature>
<evidence type="ECO:0000256" key="3">
    <source>
        <dbReference type="ARBA" id="ARBA00022475"/>
    </source>
</evidence>
<feature type="transmembrane region" description="Helical" evidence="7">
    <location>
        <begin position="277"/>
        <end position="296"/>
    </location>
</feature>
<dbReference type="PANTHER" id="PTHR43414">
    <property type="entry name" value="MULTIDRUG RESISTANCE PROTEIN MDTG"/>
    <property type="match status" value="1"/>
</dbReference>
<organism evidence="9 10">
    <name type="scientific">Succinivibrio dextrinosolvens DSM 3072</name>
    <dbReference type="NCBI Taxonomy" id="1123324"/>
    <lineage>
        <taxon>Bacteria</taxon>
        <taxon>Pseudomonadati</taxon>
        <taxon>Pseudomonadota</taxon>
        <taxon>Gammaproteobacteria</taxon>
        <taxon>Aeromonadales</taxon>
        <taxon>Succinivibrionaceae</taxon>
        <taxon>Succinivibrio</taxon>
    </lineage>
</organism>
<feature type="transmembrane region" description="Helical" evidence="7">
    <location>
        <begin position="302"/>
        <end position="322"/>
    </location>
</feature>
<keyword evidence="10" id="KW-1185">Reference proteome</keyword>
<evidence type="ECO:0000313" key="10">
    <source>
        <dbReference type="Proteomes" id="UP000242432"/>
    </source>
</evidence>
<dbReference type="Proteomes" id="UP000242432">
    <property type="component" value="Unassembled WGS sequence"/>
</dbReference>
<comment type="subcellular location">
    <subcellularLocation>
        <location evidence="1">Cell membrane</location>
        <topology evidence="1">Multi-pass membrane protein</topology>
    </subcellularLocation>
</comment>
<feature type="transmembrane region" description="Helical" evidence="7">
    <location>
        <begin position="342"/>
        <end position="365"/>
    </location>
</feature>
<feature type="transmembrane region" description="Helical" evidence="7">
    <location>
        <begin position="212"/>
        <end position="235"/>
    </location>
</feature>
<evidence type="ECO:0000259" key="8">
    <source>
        <dbReference type="PROSITE" id="PS50850"/>
    </source>
</evidence>
<dbReference type="SUPFAM" id="SSF103473">
    <property type="entry name" value="MFS general substrate transporter"/>
    <property type="match status" value="1"/>
</dbReference>
<evidence type="ECO:0000313" key="9">
    <source>
        <dbReference type="EMBL" id="SKA57888.1"/>
    </source>
</evidence>
<dbReference type="InterPro" id="IPR011701">
    <property type="entry name" value="MFS"/>
</dbReference>
<dbReference type="GO" id="GO:0005886">
    <property type="term" value="C:plasma membrane"/>
    <property type="evidence" value="ECO:0007669"/>
    <property type="project" value="UniProtKB-SubCell"/>
</dbReference>
<dbReference type="PANTHER" id="PTHR43414:SF6">
    <property type="entry name" value="MULTIDRUG RESISTANCE PROTEIN MDTG"/>
    <property type="match status" value="1"/>
</dbReference>
<sequence length="399" mass="43679">MQSSVFTLILLYLNVFIISSSNTFVLPFLPVYLKQDLNCVSSDLALYTTLCYSVTFVVNIFISPVWGHFADKFGKKKMLIRVSFILFLSYLCAYLATTPLMLCLARAVQGFACGMMPAIMAFTSSLTSDHKKTQIRIGYVQSINLLGTIIGPAFGGIMAEFMGVRDSYLCIFILVALICVINIVLLSEPPKHIQHSEDSEIIPIFGILKDPIIVSLCSCIVINSAVIMMVVPILADYVESMTTFEEPLALSGLIFSLSGIAGVLASPLWSKFGSEKGFLKVLMLSSLGASIAYLLQYHMSSILMFSMMQFVFGLCICATIPAANSITAKHISHTSQTKAFSVLYSASQCGNILGPVISTAVVTIFGPRQVFGLASALLFIIFSYLFMVYHIRKNDKKSS</sequence>
<dbReference type="PROSITE" id="PS50850">
    <property type="entry name" value="MFS"/>
    <property type="match status" value="1"/>
</dbReference>
<feature type="transmembrane region" description="Helical" evidence="7">
    <location>
        <begin position="139"/>
        <end position="159"/>
    </location>
</feature>
<feature type="transmembrane region" description="Helical" evidence="7">
    <location>
        <begin position="247"/>
        <end position="265"/>
    </location>
</feature>
<evidence type="ECO:0000256" key="2">
    <source>
        <dbReference type="ARBA" id="ARBA00022448"/>
    </source>
</evidence>
<reference evidence="10" key="1">
    <citation type="submission" date="2017-02" db="EMBL/GenBank/DDBJ databases">
        <authorList>
            <person name="Varghese N."/>
            <person name="Submissions S."/>
        </authorList>
    </citation>
    <scope>NUCLEOTIDE SEQUENCE [LARGE SCALE GENOMIC DNA]</scope>
    <source>
        <strain evidence="10">DSM 3072</strain>
    </source>
</reference>
<keyword evidence="3" id="KW-1003">Cell membrane</keyword>
<dbReference type="Pfam" id="PF07690">
    <property type="entry name" value="MFS_1"/>
    <property type="match status" value="1"/>
</dbReference>
<evidence type="ECO:0000256" key="6">
    <source>
        <dbReference type="ARBA" id="ARBA00023136"/>
    </source>
</evidence>
<evidence type="ECO:0000256" key="4">
    <source>
        <dbReference type="ARBA" id="ARBA00022692"/>
    </source>
</evidence>
<feature type="transmembrane region" description="Helical" evidence="7">
    <location>
        <begin position="371"/>
        <end position="391"/>
    </location>
</feature>
<feature type="domain" description="Major facilitator superfamily (MFS) profile" evidence="8">
    <location>
        <begin position="7"/>
        <end position="393"/>
    </location>
</feature>
<dbReference type="InterPro" id="IPR036259">
    <property type="entry name" value="MFS_trans_sf"/>
</dbReference>
<feature type="transmembrane region" description="Helical" evidence="7">
    <location>
        <begin position="108"/>
        <end position="127"/>
    </location>
</feature>
<dbReference type="STRING" id="83771.SAMN02910357_01978"/>
<dbReference type="AlphaFoldDB" id="A0A1T4UZ39"/>
<feature type="transmembrane region" description="Helical" evidence="7">
    <location>
        <begin position="44"/>
        <end position="66"/>
    </location>
</feature>
<evidence type="ECO:0000256" key="7">
    <source>
        <dbReference type="SAM" id="Phobius"/>
    </source>
</evidence>
<keyword evidence="5 7" id="KW-1133">Transmembrane helix</keyword>
<accession>A0A1T4UZ39</accession>
<dbReference type="GO" id="GO:0022857">
    <property type="term" value="F:transmembrane transporter activity"/>
    <property type="evidence" value="ECO:0007669"/>
    <property type="project" value="InterPro"/>
</dbReference>
<feature type="transmembrane region" description="Helical" evidence="7">
    <location>
        <begin position="165"/>
        <end position="186"/>
    </location>
</feature>
<dbReference type="InterPro" id="IPR020846">
    <property type="entry name" value="MFS_dom"/>
</dbReference>
<keyword evidence="4 7" id="KW-0812">Transmembrane</keyword>
<proteinExistence type="predicted"/>
<gene>
    <name evidence="9" type="ORF">SAMN02745213_00289</name>
</gene>
<feature type="transmembrane region" description="Helical" evidence="7">
    <location>
        <begin position="9"/>
        <end position="32"/>
    </location>
</feature>
<evidence type="ECO:0000256" key="5">
    <source>
        <dbReference type="ARBA" id="ARBA00022989"/>
    </source>
</evidence>